<proteinExistence type="predicted"/>
<dbReference type="AlphaFoldDB" id="A0AA38C2H5"/>
<evidence type="ECO:0000313" key="4">
    <source>
        <dbReference type="Proteomes" id="UP000824469"/>
    </source>
</evidence>
<protein>
    <submittedName>
        <fullName evidence="3">Uncharacterized protein</fullName>
    </submittedName>
</protein>
<evidence type="ECO:0000256" key="2">
    <source>
        <dbReference type="SAM" id="MobiDB-lite"/>
    </source>
</evidence>
<feature type="region of interest" description="Disordered" evidence="2">
    <location>
        <begin position="405"/>
        <end position="427"/>
    </location>
</feature>
<feature type="compositionally biased region" description="Low complexity" evidence="2">
    <location>
        <begin position="306"/>
        <end position="325"/>
    </location>
</feature>
<feature type="compositionally biased region" description="Pro residues" evidence="2">
    <location>
        <begin position="326"/>
        <end position="335"/>
    </location>
</feature>
<feature type="non-terminal residue" evidence="3">
    <location>
        <position position="1"/>
    </location>
</feature>
<feature type="compositionally biased region" description="Low complexity" evidence="2">
    <location>
        <begin position="410"/>
        <end position="427"/>
    </location>
</feature>
<comment type="caution">
    <text evidence="3">The sequence shown here is derived from an EMBL/GenBank/DDBJ whole genome shotgun (WGS) entry which is preliminary data.</text>
</comment>
<keyword evidence="1" id="KW-0175">Coiled coil</keyword>
<organism evidence="3 4">
    <name type="scientific">Taxus chinensis</name>
    <name type="common">Chinese yew</name>
    <name type="synonym">Taxus wallichiana var. chinensis</name>
    <dbReference type="NCBI Taxonomy" id="29808"/>
    <lineage>
        <taxon>Eukaryota</taxon>
        <taxon>Viridiplantae</taxon>
        <taxon>Streptophyta</taxon>
        <taxon>Embryophyta</taxon>
        <taxon>Tracheophyta</taxon>
        <taxon>Spermatophyta</taxon>
        <taxon>Pinopsida</taxon>
        <taxon>Pinidae</taxon>
        <taxon>Conifers II</taxon>
        <taxon>Cupressales</taxon>
        <taxon>Taxaceae</taxon>
        <taxon>Taxus</taxon>
    </lineage>
</organism>
<dbReference type="Proteomes" id="UP000824469">
    <property type="component" value="Unassembled WGS sequence"/>
</dbReference>
<feature type="non-terminal residue" evidence="3">
    <location>
        <position position="796"/>
    </location>
</feature>
<keyword evidence="4" id="KW-1185">Reference proteome</keyword>
<accession>A0AA38C2H5</accession>
<gene>
    <name evidence="3" type="ORF">KI387_041300</name>
</gene>
<evidence type="ECO:0000256" key="1">
    <source>
        <dbReference type="SAM" id="Coils"/>
    </source>
</evidence>
<evidence type="ECO:0000313" key="3">
    <source>
        <dbReference type="EMBL" id="KAH9293496.1"/>
    </source>
</evidence>
<feature type="region of interest" description="Disordered" evidence="2">
    <location>
        <begin position="252"/>
        <end position="338"/>
    </location>
</feature>
<sequence length="796" mass="88066">INDAFFYGIVYLLRPNMTHGRMTKSIVKATEKWGALFTQFPTFTYLRAANFLGEPTKLPRYAGPKLILLELSKQLVTYHEKCLKRKKGGTPFPLTVGRYTCISHHKAREMVAELELLNLKHNFPARPTFDPRNCLPKAKLDPIHIPQIEDIYIDLYHEVELRRKDHSRLALAEIIQYGVAIVPKGYQTTDQEVDQVYLDTDGDNWPFAVIDRTKVPQTIEERVKETLRRTEHWCRMNGLIYLGVDFTTSPLGNAPVRPKHLPKVKGKDKEGESSSTQEGAPESPPSTAQEQVVSLVSPEKEAAEGVSTGTSTQGVSTTTTTEVPSIPSPSPPSPPRVTQVTIPLVVSSPPSSTVPPSSSSIFSSLAELSPTISSLISQLPSFPTSSSPAVSLPPVSTFSASLSMPPPSVSTHFPSSTAAAPSSTSGPVPLSPAWISQHLSQQKRKVPIAPMDFSVIPAKGAKKQNPITRFSQSASGERVMEIAYPDPSKGKKDLSPTDYTVTQVTMGTSSESLQGEALSAVDALCKKLQEAKEEKRLLKEQNKNLLHALQKMGSAPPTTATETPEVLSQDKINEYAKIGEQGMAVSTWRDQILKDSEEVIVKFTELYQNINQANKDLQVIAGPISEELDHARLQHETFQKMLDCSVDDLVKFGVFSHPRVPSKILAALDYRVDQMEFVLEKIDKVKEEALDAMHQMEQIVLRMSPGLLTPSFTLRKADETIWIFKEILSQGLGPEATFDTECINNLLACRDFVGFLMEAGNEYFKLPEKLRDERETCEVIGDHTKGPAQDQLQPMI</sequence>
<dbReference type="EMBL" id="JAHRHJ020001065">
    <property type="protein sequence ID" value="KAH9293496.1"/>
    <property type="molecule type" value="Genomic_DNA"/>
</dbReference>
<feature type="coiled-coil region" evidence="1">
    <location>
        <begin position="521"/>
        <end position="551"/>
    </location>
</feature>
<reference evidence="3 4" key="1">
    <citation type="journal article" date="2021" name="Nat. Plants">
        <title>The Taxus genome provides insights into paclitaxel biosynthesis.</title>
        <authorList>
            <person name="Xiong X."/>
            <person name="Gou J."/>
            <person name="Liao Q."/>
            <person name="Li Y."/>
            <person name="Zhou Q."/>
            <person name="Bi G."/>
            <person name="Li C."/>
            <person name="Du R."/>
            <person name="Wang X."/>
            <person name="Sun T."/>
            <person name="Guo L."/>
            <person name="Liang H."/>
            <person name="Lu P."/>
            <person name="Wu Y."/>
            <person name="Zhang Z."/>
            <person name="Ro D.K."/>
            <person name="Shang Y."/>
            <person name="Huang S."/>
            <person name="Yan J."/>
        </authorList>
    </citation>
    <scope>NUCLEOTIDE SEQUENCE [LARGE SCALE GENOMIC DNA]</scope>
    <source>
        <strain evidence="3">Ta-2019</strain>
    </source>
</reference>
<feature type="compositionally biased region" description="Polar residues" evidence="2">
    <location>
        <begin position="285"/>
        <end position="294"/>
    </location>
</feature>
<name>A0AA38C2H5_TAXCH</name>